<dbReference type="AlphaFoldDB" id="A0AAP0HX33"/>
<evidence type="ECO:0000313" key="3">
    <source>
        <dbReference type="Proteomes" id="UP001419268"/>
    </source>
</evidence>
<accession>A0AAP0HX33</accession>
<evidence type="ECO:0000256" key="1">
    <source>
        <dbReference type="SAM" id="MobiDB-lite"/>
    </source>
</evidence>
<protein>
    <submittedName>
        <fullName evidence="2">Uncharacterized protein</fullName>
    </submittedName>
</protein>
<dbReference type="EMBL" id="JBBNAG010000009">
    <property type="protein sequence ID" value="KAK9104878.1"/>
    <property type="molecule type" value="Genomic_DNA"/>
</dbReference>
<keyword evidence="3" id="KW-1185">Reference proteome</keyword>
<name>A0AAP0HX33_9MAGN</name>
<gene>
    <name evidence="2" type="ORF">Scep_021722</name>
</gene>
<feature type="region of interest" description="Disordered" evidence="1">
    <location>
        <begin position="42"/>
        <end position="101"/>
    </location>
</feature>
<dbReference type="Proteomes" id="UP001419268">
    <property type="component" value="Unassembled WGS sequence"/>
</dbReference>
<comment type="caution">
    <text evidence="2">The sequence shown here is derived from an EMBL/GenBank/DDBJ whole genome shotgun (WGS) entry which is preliminary data.</text>
</comment>
<sequence length="101" mass="10921">MRKNGLKSRSHFTMIVVSFSKMIVLTGENAVALEDALEEVEKIDSSSESDCEVECTTEMPPAAEDVEATSTISRSRTTTPDGNGSPSKKKKKVGGYTYLAD</sequence>
<organism evidence="2 3">
    <name type="scientific">Stephania cephalantha</name>
    <dbReference type="NCBI Taxonomy" id="152367"/>
    <lineage>
        <taxon>Eukaryota</taxon>
        <taxon>Viridiplantae</taxon>
        <taxon>Streptophyta</taxon>
        <taxon>Embryophyta</taxon>
        <taxon>Tracheophyta</taxon>
        <taxon>Spermatophyta</taxon>
        <taxon>Magnoliopsida</taxon>
        <taxon>Ranunculales</taxon>
        <taxon>Menispermaceae</taxon>
        <taxon>Menispermoideae</taxon>
        <taxon>Cissampelideae</taxon>
        <taxon>Stephania</taxon>
    </lineage>
</organism>
<feature type="compositionally biased region" description="Low complexity" evidence="1">
    <location>
        <begin position="69"/>
        <end position="79"/>
    </location>
</feature>
<reference evidence="2 3" key="1">
    <citation type="submission" date="2024-01" db="EMBL/GenBank/DDBJ databases">
        <title>Genome assemblies of Stephania.</title>
        <authorList>
            <person name="Yang L."/>
        </authorList>
    </citation>
    <scope>NUCLEOTIDE SEQUENCE [LARGE SCALE GENOMIC DNA]</scope>
    <source>
        <strain evidence="2">JXDWG</strain>
        <tissue evidence="2">Leaf</tissue>
    </source>
</reference>
<evidence type="ECO:0000313" key="2">
    <source>
        <dbReference type="EMBL" id="KAK9104878.1"/>
    </source>
</evidence>
<proteinExistence type="predicted"/>